<evidence type="ECO:0000256" key="2">
    <source>
        <dbReference type="ARBA" id="ARBA00004141"/>
    </source>
</evidence>
<keyword evidence="7 13" id="KW-0949">S-adenosyl-L-methionine</keyword>
<dbReference type="OrthoDB" id="422086at2759"/>
<dbReference type="InterPro" id="IPR025770">
    <property type="entry name" value="PPMT_MeTrfase"/>
</dbReference>
<feature type="non-terminal residue" evidence="14">
    <location>
        <position position="371"/>
    </location>
</feature>
<dbReference type="Proteomes" id="UP000784294">
    <property type="component" value="Unassembled WGS sequence"/>
</dbReference>
<feature type="transmembrane region" description="Helical" evidence="13">
    <location>
        <begin position="120"/>
        <end position="141"/>
    </location>
</feature>
<comment type="catalytic activity">
    <reaction evidence="1 13">
        <text>[protein]-C-terminal S-[(2E,6E)-farnesyl]-L-cysteine + S-adenosyl-L-methionine = [protein]-C-terminal S-[(2E,6E)-farnesyl]-L-cysteine methyl ester + S-adenosyl-L-homocysteine</text>
        <dbReference type="Rhea" id="RHEA:21672"/>
        <dbReference type="Rhea" id="RHEA-COMP:12125"/>
        <dbReference type="Rhea" id="RHEA-COMP:12126"/>
        <dbReference type="ChEBI" id="CHEBI:57856"/>
        <dbReference type="ChEBI" id="CHEBI:59789"/>
        <dbReference type="ChEBI" id="CHEBI:90510"/>
        <dbReference type="ChEBI" id="CHEBI:90511"/>
        <dbReference type="EC" id="2.1.1.100"/>
    </reaction>
</comment>
<gene>
    <name evidence="14" type="ORF">PXEA_LOCUS8555</name>
</gene>
<evidence type="ECO:0000256" key="1">
    <source>
        <dbReference type="ARBA" id="ARBA00001450"/>
    </source>
</evidence>
<comment type="caution">
    <text evidence="14">The sequence shown here is derived from an EMBL/GenBank/DDBJ whole genome shotgun (WGS) entry which is preliminary data.</text>
</comment>
<accession>A0A3S5A9C5</accession>
<protein>
    <recommendedName>
        <fullName evidence="12 13">Protein-S-isoprenylcysteine O-methyltransferase</fullName>
        <ecNumber evidence="4 13">2.1.1.100</ecNumber>
    </recommendedName>
</protein>
<evidence type="ECO:0000313" key="14">
    <source>
        <dbReference type="EMBL" id="VEL15115.1"/>
    </source>
</evidence>
<dbReference type="GO" id="GO:0005789">
    <property type="term" value="C:endoplasmic reticulum membrane"/>
    <property type="evidence" value="ECO:0007669"/>
    <property type="project" value="UniProtKB-SubCell"/>
</dbReference>
<evidence type="ECO:0000256" key="3">
    <source>
        <dbReference type="ARBA" id="ARBA00009140"/>
    </source>
</evidence>
<keyword evidence="8 13" id="KW-0812">Transmembrane</keyword>
<evidence type="ECO:0000256" key="13">
    <source>
        <dbReference type="RuleBase" id="RU362022"/>
    </source>
</evidence>
<dbReference type="Pfam" id="PF04140">
    <property type="entry name" value="ICMT"/>
    <property type="match status" value="1"/>
</dbReference>
<comment type="similarity">
    <text evidence="3 13">Belongs to the class VI-like SAM-binding methyltransferase superfamily. Isoprenylcysteine carboxyl methyltransferase family.</text>
</comment>
<keyword evidence="9 13" id="KW-1133">Transmembrane helix</keyword>
<feature type="transmembrane region" description="Helical" evidence="13">
    <location>
        <begin position="29"/>
        <end position="47"/>
    </location>
</feature>
<keyword evidence="5 13" id="KW-0489">Methyltransferase</keyword>
<reference evidence="14" key="1">
    <citation type="submission" date="2018-11" db="EMBL/GenBank/DDBJ databases">
        <authorList>
            <consortium name="Pathogen Informatics"/>
        </authorList>
    </citation>
    <scope>NUCLEOTIDE SEQUENCE</scope>
</reference>
<sequence>MISVFHAADFILTKLLHFWKRWHAQAGNFWRASGLGFAFAIGAYLVFCSNVFLSESKVLWCFGLYVCVISFFHWSEFFFASLFYSKTASIDLYMLNHSPEYLAAAACSIFEHWVGSFIRYFFLTNYCAPAWLNLLGLFICIGGETLRKAAIITASTNFNHHVQFYKRQDHELVTYGVYSCFRHPAYVGWFYWSLGTQILLANPICTIAYPIAAYRFFDERIFIEEASLAVTLHTDLGDLKLELFCMQAALACEVSVSPSSLRLVMQHFDSSPGGPLRSAVYWPKGNRGGGALLVELQSEERLTNLLANPSLSGLPTLYLPHRGTPFPPVRCLSDPSIWSGAKFKQSGNASVPDGLDLHELHQITTAQKEFP</sequence>
<dbReference type="PANTHER" id="PTHR12714">
    <property type="entry name" value="PROTEIN-S ISOPRENYLCYSTEINE O-METHYLTRANSFERASE"/>
    <property type="match status" value="1"/>
</dbReference>
<dbReference type="PANTHER" id="PTHR12714:SF9">
    <property type="entry name" value="PROTEIN-S-ISOPRENYLCYSTEINE O-METHYLTRANSFERASE"/>
    <property type="match status" value="1"/>
</dbReference>
<organism evidence="14 15">
    <name type="scientific">Protopolystoma xenopodis</name>
    <dbReference type="NCBI Taxonomy" id="117903"/>
    <lineage>
        <taxon>Eukaryota</taxon>
        <taxon>Metazoa</taxon>
        <taxon>Spiralia</taxon>
        <taxon>Lophotrochozoa</taxon>
        <taxon>Platyhelminthes</taxon>
        <taxon>Monogenea</taxon>
        <taxon>Polyopisthocotylea</taxon>
        <taxon>Polystomatidea</taxon>
        <taxon>Polystomatidae</taxon>
        <taxon>Protopolystoma</taxon>
    </lineage>
</organism>
<proteinExistence type="inferred from homology"/>
<dbReference type="GO" id="GO:0004671">
    <property type="term" value="F:protein C-terminal S-isoprenylcysteine carboxyl O-methyltransferase activity"/>
    <property type="evidence" value="ECO:0007669"/>
    <property type="project" value="UniProtKB-EC"/>
</dbReference>
<comment type="caution">
    <text evidence="13">Lacks conserved residue(s) required for the propagation of feature annotation.</text>
</comment>
<dbReference type="PROSITE" id="PS51564">
    <property type="entry name" value="SAM_ICMT"/>
    <property type="match status" value="1"/>
</dbReference>
<name>A0A3S5A9C5_9PLAT</name>
<comment type="subcellular location">
    <subcellularLocation>
        <location evidence="13">Endoplasmic reticulum membrane</location>
        <topology evidence="13">Multi-pass membrane protein</topology>
    </subcellularLocation>
    <subcellularLocation>
        <location evidence="2">Membrane</location>
        <topology evidence="2">Multi-pass membrane protein</topology>
    </subcellularLocation>
</comment>
<dbReference type="EC" id="2.1.1.100" evidence="4 13"/>
<evidence type="ECO:0000256" key="9">
    <source>
        <dbReference type="ARBA" id="ARBA00022989"/>
    </source>
</evidence>
<keyword evidence="6" id="KW-0808">Transferase</keyword>
<keyword evidence="13" id="KW-0256">Endoplasmic reticulum</keyword>
<feature type="transmembrane region" description="Helical" evidence="13">
    <location>
        <begin position="59"/>
        <end position="84"/>
    </location>
</feature>
<dbReference type="GO" id="GO:0032259">
    <property type="term" value="P:methylation"/>
    <property type="evidence" value="ECO:0007669"/>
    <property type="project" value="UniProtKB-KW"/>
</dbReference>
<evidence type="ECO:0000256" key="11">
    <source>
        <dbReference type="ARBA" id="ARBA00023572"/>
    </source>
</evidence>
<evidence type="ECO:0000313" key="15">
    <source>
        <dbReference type="Proteomes" id="UP000784294"/>
    </source>
</evidence>
<evidence type="ECO:0000256" key="7">
    <source>
        <dbReference type="ARBA" id="ARBA00022691"/>
    </source>
</evidence>
<keyword evidence="15" id="KW-1185">Reference proteome</keyword>
<dbReference type="InterPro" id="IPR007269">
    <property type="entry name" value="ICMT_MeTrfase"/>
</dbReference>
<evidence type="ECO:0000256" key="10">
    <source>
        <dbReference type="ARBA" id="ARBA00023136"/>
    </source>
</evidence>
<comment type="function">
    <text evidence="11">Catalyzes the post-translational methylation of isoprenylated C-terminal cysteine residues.</text>
</comment>
<evidence type="ECO:0000256" key="6">
    <source>
        <dbReference type="ARBA" id="ARBA00022679"/>
    </source>
</evidence>
<dbReference type="Gene3D" id="1.20.120.1630">
    <property type="match status" value="1"/>
</dbReference>
<evidence type="ECO:0000256" key="8">
    <source>
        <dbReference type="ARBA" id="ARBA00022692"/>
    </source>
</evidence>
<evidence type="ECO:0000256" key="12">
    <source>
        <dbReference type="ARBA" id="ARBA00023656"/>
    </source>
</evidence>
<dbReference type="EMBL" id="CAAALY010023488">
    <property type="protein sequence ID" value="VEL15115.1"/>
    <property type="molecule type" value="Genomic_DNA"/>
</dbReference>
<dbReference type="AlphaFoldDB" id="A0A3S5A9C5"/>
<evidence type="ECO:0000256" key="5">
    <source>
        <dbReference type="ARBA" id="ARBA00022603"/>
    </source>
</evidence>
<keyword evidence="10 13" id="KW-0472">Membrane</keyword>
<evidence type="ECO:0000256" key="4">
    <source>
        <dbReference type="ARBA" id="ARBA00012151"/>
    </source>
</evidence>